<feature type="transmembrane region" description="Helical" evidence="2">
    <location>
        <begin position="50"/>
        <end position="72"/>
    </location>
</feature>
<gene>
    <name evidence="3" type="ORF">ACFU0X_14900</name>
</gene>
<keyword evidence="2" id="KW-0472">Membrane</keyword>
<sequence>MSSGTRGPGHTPSTAGGTGAGPEVPGTARTRGDEDGGTPPVGTRRPRPELPALLAIAGVLGLCLALVLFGVLRGGGEDRAEPGVPTEPVTYEVTGEGTADLSYQGASEQGTAETVSGARLPWKKTVAVPRGQSPVIRITLGEQGGQARCAVAVRGRHVQSATASGGFGRATCSASLPAPAPEPSGSPSA</sequence>
<evidence type="ECO:0000256" key="1">
    <source>
        <dbReference type="SAM" id="MobiDB-lite"/>
    </source>
</evidence>
<protein>
    <recommendedName>
        <fullName evidence="5">MmpS family membrane protein</fullName>
    </recommendedName>
</protein>
<name>A0ABW6JG26_STRCE</name>
<reference evidence="3 4" key="1">
    <citation type="submission" date="2024-09" db="EMBL/GenBank/DDBJ databases">
        <title>The Natural Products Discovery Center: Release of the First 8490 Sequenced Strains for Exploring Actinobacteria Biosynthetic Diversity.</title>
        <authorList>
            <person name="Kalkreuter E."/>
            <person name="Kautsar S.A."/>
            <person name="Yang D."/>
            <person name="Bader C.D."/>
            <person name="Teijaro C.N."/>
            <person name="Fluegel L."/>
            <person name="Davis C.M."/>
            <person name="Simpson J.R."/>
            <person name="Lauterbach L."/>
            <person name="Steele A.D."/>
            <person name="Gui C."/>
            <person name="Meng S."/>
            <person name="Li G."/>
            <person name="Viehrig K."/>
            <person name="Ye F."/>
            <person name="Su P."/>
            <person name="Kiefer A.F."/>
            <person name="Nichols A."/>
            <person name="Cepeda A.J."/>
            <person name="Yan W."/>
            <person name="Fan B."/>
            <person name="Jiang Y."/>
            <person name="Adhikari A."/>
            <person name="Zheng C.-J."/>
            <person name="Schuster L."/>
            <person name="Cowan T.M."/>
            <person name="Smanski M.J."/>
            <person name="Chevrette M.G."/>
            <person name="De Carvalho L.P.S."/>
            <person name="Shen B."/>
        </authorList>
    </citation>
    <scope>NUCLEOTIDE SEQUENCE [LARGE SCALE GENOMIC DNA]</scope>
    <source>
        <strain evidence="3 4">NPDC057399</strain>
    </source>
</reference>
<evidence type="ECO:0008006" key="5">
    <source>
        <dbReference type="Google" id="ProtNLM"/>
    </source>
</evidence>
<keyword evidence="2" id="KW-0812">Transmembrane</keyword>
<evidence type="ECO:0000313" key="3">
    <source>
        <dbReference type="EMBL" id="MFE7964327.1"/>
    </source>
</evidence>
<dbReference type="EMBL" id="JBHVBU010000035">
    <property type="protein sequence ID" value="MFE7964327.1"/>
    <property type="molecule type" value="Genomic_DNA"/>
</dbReference>
<comment type="caution">
    <text evidence="3">The sequence shown here is derived from an EMBL/GenBank/DDBJ whole genome shotgun (WGS) entry which is preliminary data.</text>
</comment>
<dbReference type="Proteomes" id="UP001600650">
    <property type="component" value="Unassembled WGS sequence"/>
</dbReference>
<evidence type="ECO:0000313" key="4">
    <source>
        <dbReference type="Proteomes" id="UP001600650"/>
    </source>
</evidence>
<evidence type="ECO:0000256" key="2">
    <source>
        <dbReference type="SAM" id="Phobius"/>
    </source>
</evidence>
<dbReference type="RefSeq" id="WP_254586193.1">
    <property type="nucleotide sequence ID" value="NZ_JBHVBU010000035.1"/>
</dbReference>
<proteinExistence type="predicted"/>
<keyword evidence="2" id="KW-1133">Transmembrane helix</keyword>
<feature type="region of interest" description="Disordered" evidence="1">
    <location>
        <begin position="1"/>
        <end position="47"/>
    </location>
</feature>
<organism evidence="3 4">
    <name type="scientific">Streptomyces cellulosae</name>
    <dbReference type="NCBI Taxonomy" id="1968"/>
    <lineage>
        <taxon>Bacteria</taxon>
        <taxon>Bacillati</taxon>
        <taxon>Actinomycetota</taxon>
        <taxon>Actinomycetes</taxon>
        <taxon>Kitasatosporales</taxon>
        <taxon>Streptomycetaceae</taxon>
        <taxon>Streptomyces</taxon>
    </lineage>
</organism>
<keyword evidence="4" id="KW-1185">Reference proteome</keyword>
<accession>A0ABW6JG26</accession>
<dbReference type="InterPro" id="IPR038468">
    <property type="entry name" value="MmpS_C"/>
</dbReference>
<dbReference type="Gene3D" id="2.60.40.2880">
    <property type="entry name" value="MmpS1-5, C-terminal soluble domain"/>
    <property type="match status" value="1"/>
</dbReference>